<evidence type="ECO:0000313" key="5">
    <source>
        <dbReference type="EMBL" id="MBD7910744.1"/>
    </source>
</evidence>
<proteinExistence type="predicted"/>
<keyword evidence="2" id="KW-0238">DNA-binding</keyword>
<dbReference type="PROSITE" id="PS00894">
    <property type="entry name" value="HTH_DEOR_1"/>
    <property type="match status" value="1"/>
</dbReference>
<reference evidence="5 6" key="1">
    <citation type="submission" date="2020-08" db="EMBL/GenBank/DDBJ databases">
        <title>A Genomic Blueprint of the Chicken Gut Microbiome.</title>
        <authorList>
            <person name="Gilroy R."/>
            <person name="Ravi A."/>
            <person name="Getino M."/>
            <person name="Pursley I."/>
            <person name="Horton D.L."/>
            <person name="Alikhan N.-F."/>
            <person name="Baker D."/>
            <person name="Gharbi K."/>
            <person name="Hall N."/>
            <person name="Watson M."/>
            <person name="Adriaenssens E.M."/>
            <person name="Foster-Nyarko E."/>
            <person name="Jarju S."/>
            <person name="Secka A."/>
            <person name="Antonio M."/>
            <person name="Oren A."/>
            <person name="Chaudhuri R."/>
            <person name="La Ragione R.M."/>
            <person name="Hildebrand F."/>
            <person name="Pallen M.J."/>
        </authorList>
    </citation>
    <scope>NUCLEOTIDE SEQUENCE [LARGE SCALE GENOMIC DNA]</scope>
    <source>
        <strain evidence="5 6">Sa3CVN1</strain>
    </source>
</reference>
<gene>
    <name evidence="5" type="ORF">H9661_05160</name>
</gene>
<dbReference type="EMBL" id="JACSRA010000006">
    <property type="protein sequence ID" value="MBD7910744.1"/>
    <property type="molecule type" value="Genomic_DNA"/>
</dbReference>
<name>A0ABR8PRE8_9CLOT</name>
<dbReference type="Pfam" id="PF08220">
    <property type="entry name" value="HTH_DeoR"/>
    <property type="match status" value="1"/>
</dbReference>
<evidence type="ECO:0000256" key="3">
    <source>
        <dbReference type="ARBA" id="ARBA00023163"/>
    </source>
</evidence>
<keyword evidence="1" id="KW-0805">Transcription regulation</keyword>
<dbReference type="InterPro" id="IPR036390">
    <property type="entry name" value="WH_DNA-bd_sf"/>
</dbReference>
<keyword evidence="3" id="KW-0804">Transcription</keyword>
<evidence type="ECO:0000256" key="2">
    <source>
        <dbReference type="ARBA" id="ARBA00023125"/>
    </source>
</evidence>
<dbReference type="SUPFAM" id="SSF100950">
    <property type="entry name" value="NagB/RpiA/CoA transferase-like"/>
    <property type="match status" value="1"/>
</dbReference>
<evidence type="ECO:0000313" key="6">
    <source>
        <dbReference type="Proteomes" id="UP000627781"/>
    </source>
</evidence>
<dbReference type="Pfam" id="PF00455">
    <property type="entry name" value="DeoRC"/>
    <property type="match status" value="1"/>
</dbReference>
<dbReference type="RefSeq" id="WP_143316772.1">
    <property type="nucleotide sequence ID" value="NZ_JACSRA010000006.1"/>
</dbReference>
<dbReference type="SUPFAM" id="SSF46785">
    <property type="entry name" value="Winged helix' DNA-binding domain"/>
    <property type="match status" value="1"/>
</dbReference>
<keyword evidence="6" id="KW-1185">Reference proteome</keyword>
<dbReference type="InterPro" id="IPR018356">
    <property type="entry name" value="Tscrpt_reg_HTH_DeoR_CS"/>
</dbReference>
<dbReference type="InterPro" id="IPR014036">
    <property type="entry name" value="DeoR-like_C"/>
</dbReference>
<evidence type="ECO:0000259" key="4">
    <source>
        <dbReference type="PROSITE" id="PS51000"/>
    </source>
</evidence>
<dbReference type="SMART" id="SM00420">
    <property type="entry name" value="HTH_DEOR"/>
    <property type="match status" value="1"/>
</dbReference>
<evidence type="ECO:0000256" key="1">
    <source>
        <dbReference type="ARBA" id="ARBA00023015"/>
    </source>
</evidence>
<dbReference type="InterPro" id="IPR036388">
    <property type="entry name" value="WH-like_DNA-bd_sf"/>
</dbReference>
<accession>A0ABR8PRE8</accession>
<dbReference type="InterPro" id="IPR050313">
    <property type="entry name" value="Carb_Metab_HTH_regulators"/>
</dbReference>
<dbReference type="Gene3D" id="3.40.50.1360">
    <property type="match status" value="1"/>
</dbReference>
<dbReference type="PROSITE" id="PS51000">
    <property type="entry name" value="HTH_DEOR_2"/>
    <property type="match status" value="1"/>
</dbReference>
<sequence length="252" mass="28524">MLPRERLEIIKQIVKRDKKLYVSKLSAKFDVTEETIRRDLEKLETEGLVTRTYGGAILNSQHTNEEIPFMKRSSTNLEFKEAIALKAVNLIEQGSTIVADSSSTVLETMRLLKDRTDITIITNSVEALILLSDSSVNVLSTGGNLKHRSKSLQGSISKNTISNYNVDVALVSCKAIDMNKGILESNEAEAELKKVMIEQASTIILLVDSSKFDRTSFVKMFEYKDIDYIITDEEPSEEWKEFFELNNIEVIF</sequence>
<dbReference type="PANTHER" id="PTHR30363">
    <property type="entry name" value="HTH-TYPE TRANSCRIPTIONAL REGULATOR SRLR-RELATED"/>
    <property type="match status" value="1"/>
</dbReference>
<organism evidence="5 6">
    <name type="scientific">Clostridium cibarium</name>
    <dbReference type="NCBI Taxonomy" id="2762247"/>
    <lineage>
        <taxon>Bacteria</taxon>
        <taxon>Bacillati</taxon>
        <taxon>Bacillota</taxon>
        <taxon>Clostridia</taxon>
        <taxon>Eubacteriales</taxon>
        <taxon>Clostridiaceae</taxon>
        <taxon>Clostridium</taxon>
    </lineage>
</organism>
<dbReference type="PANTHER" id="PTHR30363:SF44">
    <property type="entry name" value="AGA OPERON TRANSCRIPTIONAL REPRESSOR-RELATED"/>
    <property type="match status" value="1"/>
</dbReference>
<dbReference type="InterPro" id="IPR001034">
    <property type="entry name" value="DeoR_HTH"/>
</dbReference>
<dbReference type="InterPro" id="IPR037171">
    <property type="entry name" value="NagB/RpiA_transferase-like"/>
</dbReference>
<protein>
    <submittedName>
        <fullName evidence="5">DeoR/GlpR transcriptional regulator</fullName>
    </submittedName>
</protein>
<comment type="caution">
    <text evidence="5">The sequence shown here is derived from an EMBL/GenBank/DDBJ whole genome shotgun (WGS) entry which is preliminary data.</text>
</comment>
<feature type="domain" description="HTH deoR-type" evidence="4">
    <location>
        <begin position="3"/>
        <end position="58"/>
    </location>
</feature>
<dbReference type="Proteomes" id="UP000627781">
    <property type="component" value="Unassembled WGS sequence"/>
</dbReference>
<dbReference type="SMART" id="SM01134">
    <property type="entry name" value="DeoRC"/>
    <property type="match status" value="1"/>
</dbReference>
<dbReference type="Gene3D" id="1.10.10.10">
    <property type="entry name" value="Winged helix-like DNA-binding domain superfamily/Winged helix DNA-binding domain"/>
    <property type="match status" value="1"/>
</dbReference>
<dbReference type="PRINTS" id="PR00037">
    <property type="entry name" value="HTHLACR"/>
</dbReference>